<dbReference type="Gene3D" id="1.20.120.450">
    <property type="entry name" value="dinb family like domain"/>
    <property type="match status" value="1"/>
</dbReference>
<dbReference type="EMBL" id="JAZHPZ010000003">
    <property type="protein sequence ID" value="MEF2965626.1"/>
    <property type="molecule type" value="Genomic_DNA"/>
</dbReference>
<dbReference type="InterPro" id="IPR034660">
    <property type="entry name" value="DinB/YfiT-like"/>
</dbReference>
<evidence type="ECO:0000313" key="2">
    <source>
        <dbReference type="Proteomes" id="UP001306950"/>
    </source>
</evidence>
<evidence type="ECO:0000313" key="1">
    <source>
        <dbReference type="EMBL" id="MEF2965626.1"/>
    </source>
</evidence>
<organism evidence="1 2">
    <name type="scientific">Paenibacillus haidiansis</name>
    <dbReference type="NCBI Taxonomy" id="1574488"/>
    <lineage>
        <taxon>Bacteria</taxon>
        <taxon>Bacillati</taxon>
        <taxon>Bacillota</taxon>
        <taxon>Bacilli</taxon>
        <taxon>Bacillales</taxon>
        <taxon>Paenibacillaceae</taxon>
        <taxon>Paenibacillus</taxon>
    </lineage>
</organism>
<reference evidence="1 2" key="1">
    <citation type="submission" date="2024-02" db="EMBL/GenBank/DDBJ databases">
        <title>A nitrogen-fixing paenibacillus bacterium.</title>
        <authorList>
            <person name="Zhang W.L."/>
            <person name="Chen S.F."/>
        </authorList>
    </citation>
    <scope>NUCLEOTIDE SEQUENCE [LARGE SCALE GENOMIC DNA]</scope>
    <source>
        <strain evidence="1 2">M1</strain>
    </source>
</reference>
<proteinExistence type="predicted"/>
<protein>
    <submittedName>
        <fullName evidence="1">DinB family protein</fullName>
    </submittedName>
</protein>
<sequence>MTSSLFTAYKIAVQARLHEMKRTAEAALEQLDETGLSWTPDQGSNSIAVIVKHMSGHMISRWTDIFTTDGEKPDRNREAEFIPDQPTRQALLERWERGWEAFLGQLEAIGEPQLLTEIYIYGKPLTVIEAIEKSLYHYAYHTGQIVYIAKEQLKDRWTSLS</sequence>
<keyword evidence="2" id="KW-1185">Reference proteome</keyword>
<dbReference type="Pfam" id="PF07609">
    <property type="entry name" value="DUF1572"/>
    <property type="match status" value="1"/>
</dbReference>
<dbReference type="InterPro" id="IPR011466">
    <property type="entry name" value="DUF1572"/>
</dbReference>
<dbReference type="SUPFAM" id="SSF109854">
    <property type="entry name" value="DinB/YfiT-like putative metalloenzymes"/>
    <property type="match status" value="1"/>
</dbReference>
<dbReference type="Proteomes" id="UP001306950">
    <property type="component" value="Unassembled WGS sequence"/>
</dbReference>
<dbReference type="RefSeq" id="WP_331845860.1">
    <property type="nucleotide sequence ID" value="NZ_JAZHPZ010000003.1"/>
</dbReference>
<name>A0ABU7VQZ6_9BACL</name>
<accession>A0ABU7VQZ6</accession>
<gene>
    <name evidence="1" type="ORF">V3851_07270</name>
</gene>
<comment type="caution">
    <text evidence="1">The sequence shown here is derived from an EMBL/GenBank/DDBJ whole genome shotgun (WGS) entry which is preliminary data.</text>
</comment>